<dbReference type="Proteomes" id="UP000663838">
    <property type="component" value="Unassembled WGS sequence"/>
</dbReference>
<dbReference type="GO" id="GO:0006508">
    <property type="term" value="P:proteolysis"/>
    <property type="evidence" value="ECO:0007669"/>
    <property type="project" value="InterPro"/>
</dbReference>
<organism evidence="5 6">
    <name type="scientific">Rotaria socialis</name>
    <dbReference type="NCBI Taxonomy" id="392032"/>
    <lineage>
        <taxon>Eukaryota</taxon>
        <taxon>Metazoa</taxon>
        <taxon>Spiralia</taxon>
        <taxon>Gnathifera</taxon>
        <taxon>Rotifera</taxon>
        <taxon>Eurotatoria</taxon>
        <taxon>Bdelloidea</taxon>
        <taxon>Philodinida</taxon>
        <taxon>Philodinidae</taxon>
        <taxon>Rotaria</taxon>
    </lineage>
</organism>
<dbReference type="GO" id="GO:0004190">
    <property type="term" value="F:aspartic-type endopeptidase activity"/>
    <property type="evidence" value="ECO:0007669"/>
    <property type="project" value="InterPro"/>
</dbReference>
<evidence type="ECO:0000313" key="6">
    <source>
        <dbReference type="Proteomes" id="UP000663838"/>
    </source>
</evidence>
<dbReference type="InterPro" id="IPR033121">
    <property type="entry name" value="PEPTIDASE_A1"/>
</dbReference>
<keyword evidence="2" id="KW-1015">Disulfide bond</keyword>
<evidence type="ECO:0000256" key="3">
    <source>
        <dbReference type="SAM" id="SignalP"/>
    </source>
</evidence>
<name>A0A821WFL3_9BILA</name>
<evidence type="ECO:0000256" key="2">
    <source>
        <dbReference type="PIRSR" id="PIRSR601461-2"/>
    </source>
</evidence>
<dbReference type="InterPro" id="IPR001461">
    <property type="entry name" value="Aspartic_peptidase_A1"/>
</dbReference>
<dbReference type="InterPro" id="IPR001969">
    <property type="entry name" value="Aspartic_peptidase_AS"/>
</dbReference>
<feature type="signal peptide" evidence="3">
    <location>
        <begin position="1"/>
        <end position="18"/>
    </location>
</feature>
<dbReference type="Pfam" id="PF00026">
    <property type="entry name" value="Asp"/>
    <property type="match status" value="1"/>
</dbReference>
<evidence type="ECO:0000313" key="5">
    <source>
        <dbReference type="EMBL" id="CAF4924000.1"/>
    </source>
</evidence>
<dbReference type="PANTHER" id="PTHR47966:SF51">
    <property type="entry name" value="BETA-SITE APP-CLEAVING ENZYME, ISOFORM A-RELATED"/>
    <property type="match status" value="1"/>
</dbReference>
<feature type="non-terminal residue" evidence="5">
    <location>
        <position position="1"/>
    </location>
</feature>
<feature type="chain" id="PRO_5032339047" description="Peptidase A1 domain-containing protein" evidence="3">
    <location>
        <begin position="19"/>
        <end position="134"/>
    </location>
</feature>
<dbReference type="AlphaFoldDB" id="A0A821WFL3"/>
<proteinExistence type="inferred from homology"/>
<dbReference type="InterPro" id="IPR021109">
    <property type="entry name" value="Peptidase_aspartic_dom_sf"/>
</dbReference>
<accession>A0A821WFL3</accession>
<dbReference type="PANTHER" id="PTHR47966">
    <property type="entry name" value="BETA-SITE APP-CLEAVING ENZYME, ISOFORM A-RELATED"/>
    <property type="match status" value="1"/>
</dbReference>
<dbReference type="Gene3D" id="2.40.70.10">
    <property type="entry name" value="Acid Proteases"/>
    <property type="match status" value="1"/>
</dbReference>
<sequence length="134" mass="14981">MPNLRVLFYLLLIGFAFPIELPRISCYRTISLPIINTFIEQETTISNYKSSLRFKGRTNQVTQSLFNQANYYWVGVISIGTPGKTFIIDFDTGSTDLWVPSIQCLSTCGNKAKYNSSSSKTSQANGALLEITYG</sequence>
<comment type="caution">
    <text evidence="5">The sequence shown here is derived from an EMBL/GenBank/DDBJ whole genome shotgun (WGS) entry which is preliminary data.</text>
</comment>
<dbReference type="PROSITE" id="PS00141">
    <property type="entry name" value="ASP_PROTEASE"/>
    <property type="match status" value="1"/>
</dbReference>
<feature type="disulfide bond" evidence="2">
    <location>
        <begin position="104"/>
        <end position="108"/>
    </location>
</feature>
<feature type="domain" description="Peptidase A1" evidence="4">
    <location>
        <begin position="73"/>
        <end position="134"/>
    </location>
</feature>
<protein>
    <recommendedName>
        <fullName evidence="4">Peptidase A1 domain-containing protein</fullName>
    </recommendedName>
</protein>
<comment type="similarity">
    <text evidence="1">Belongs to the peptidase A1 family.</text>
</comment>
<dbReference type="SUPFAM" id="SSF50630">
    <property type="entry name" value="Acid proteases"/>
    <property type="match status" value="1"/>
</dbReference>
<keyword evidence="3" id="KW-0732">Signal</keyword>
<evidence type="ECO:0000259" key="4">
    <source>
        <dbReference type="PROSITE" id="PS51767"/>
    </source>
</evidence>
<dbReference type="PROSITE" id="PS51767">
    <property type="entry name" value="PEPTIDASE_A1"/>
    <property type="match status" value="1"/>
</dbReference>
<dbReference type="EMBL" id="CAJOBS010007700">
    <property type="protein sequence ID" value="CAF4924000.1"/>
    <property type="molecule type" value="Genomic_DNA"/>
</dbReference>
<evidence type="ECO:0000256" key="1">
    <source>
        <dbReference type="ARBA" id="ARBA00007447"/>
    </source>
</evidence>
<reference evidence="5" key="1">
    <citation type="submission" date="2021-02" db="EMBL/GenBank/DDBJ databases">
        <authorList>
            <person name="Nowell W R."/>
        </authorList>
    </citation>
    <scope>NUCLEOTIDE SEQUENCE</scope>
</reference>
<gene>
    <name evidence="5" type="ORF">TOA249_LOCUS32310</name>
</gene>